<dbReference type="Pfam" id="PF06089">
    <property type="entry name" value="Asparaginase_II"/>
    <property type="match status" value="1"/>
</dbReference>
<dbReference type="AlphaFoldDB" id="A0A5C4T052"/>
<dbReference type="PANTHER" id="PTHR42110">
    <property type="entry name" value="L-ASPARAGINASE, PUTATIVE (AFU_ORTHOLOGUE AFUA_3G11890)-RELATED"/>
    <property type="match status" value="1"/>
</dbReference>
<organism evidence="1 2">
    <name type="scientific">Paenibacillus hemerocallicola</name>
    <dbReference type="NCBI Taxonomy" id="1172614"/>
    <lineage>
        <taxon>Bacteria</taxon>
        <taxon>Bacillati</taxon>
        <taxon>Bacillota</taxon>
        <taxon>Bacilli</taxon>
        <taxon>Bacillales</taxon>
        <taxon>Paenibacillaceae</taxon>
        <taxon>Paenibacillus</taxon>
    </lineage>
</organism>
<gene>
    <name evidence="1" type="ORF">FE784_30735</name>
</gene>
<comment type="caution">
    <text evidence="1">The sequence shown here is derived from an EMBL/GenBank/DDBJ whole genome shotgun (WGS) entry which is preliminary data.</text>
</comment>
<dbReference type="Proteomes" id="UP000307943">
    <property type="component" value="Unassembled WGS sequence"/>
</dbReference>
<sequence length="335" mass="37037">MSELLIEERRGGLVECEYAGHICGVSYSGDTLYRVGTPHHMTYLRSAAKPFQAIPAFRLGIGERYGLSGKEQAIMTASHRSEPFHVDALESMLGKIGVQESDLVCHSSYPLNVKAKDALVEAGLPPRRLYHNCSGKHLGILALCRSEGFPLEGYEHPDHPAQQEIVRTLSMLSEYPREHIRIGIDGCGFPVFAIPLSNLAKAYLKLACPELIADPLTRTAVERMTKLMNEHYEMVSGTGMICSTLLMDDNIVAKGGAKGVYCFGLRKERTAFALKVMDGSEDKWPMVVASILEQIGYDRTETIDRLYGLCPKHFTNGNGTIVGENRAVFTLQRSQ</sequence>
<evidence type="ECO:0000313" key="1">
    <source>
        <dbReference type="EMBL" id="TNJ62442.1"/>
    </source>
</evidence>
<accession>A0A5C4T052</accession>
<name>A0A5C4T052_9BACL</name>
<evidence type="ECO:0000313" key="2">
    <source>
        <dbReference type="Proteomes" id="UP000307943"/>
    </source>
</evidence>
<protein>
    <submittedName>
        <fullName evidence="1">Asparaginase</fullName>
    </submittedName>
</protein>
<dbReference type="OrthoDB" id="9770793at2"/>
<dbReference type="EMBL" id="VDCQ01000059">
    <property type="protein sequence ID" value="TNJ62442.1"/>
    <property type="molecule type" value="Genomic_DNA"/>
</dbReference>
<keyword evidence="2" id="KW-1185">Reference proteome</keyword>
<reference evidence="1 2" key="1">
    <citation type="submission" date="2019-05" db="EMBL/GenBank/DDBJ databases">
        <title>We sequenced the genome of Paenibacillus hemerocallicola KCTC 33185 for further insight into its adaptation and study the phylogeny of Paenibacillus.</title>
        <authorList>
            <person name="Narsing Rao M.P."/>
        </authorList>
    </citation>
    <scope>NUCLEOTIDE SEQUENCE [LARGE SCALE GENOMIC DNA]</scope>
    <source>
        <strain evidence="1 2">KCTC 33185</strain>
    </source>
</reference>
<dbReference type="InterPro" id="IPR010349">
    <property type="entry name" value="Asparaginase_II"/>
</dbReference>
<dbReference type="RefSeq" id="WP_139606090.1">
    <property type="nucleotide sequence ID" value="NZ_VDCQ01000059.1"/>
</dbReference>
<proteinExistence type="predicted"/>
<dbReference type="PANTHER" id="PTHR42110:SF1">
    <property type="entry name" value="L-ASPARAGINASE, PUTATIVE (AFU_ORTHOLOGUE AFUA_3G11890)-RELATED"/>
    <property type="match status" value="1"/>
</dbReference>